<dbReference type="PANTHER" id="PTHR45838">
    <property type="entry name" value="HISTONE-LYSINE-N-METHYLTRANSFERASE 2 KMT2 FAMILY MEMBER"/>
    <property type="match status" value="1"/>
</dbReference>
<dbReference type="GO" id="GO:0045893">
    <property type="term" value="P:positive regulation of DNA-templated transcription"/>
    <property type="evidence" value="ECO:0007669"/>
    <property type="project" value="TreeGrafter"/>
</dbReference>
<keyword evidence="2" id="KW-0808">Transferase</keyword>
<dbReference type="Gene3D" id="2.170.270.10">
    <property type="entry name" value="SET domain"/>
    <property type="match status" value="1"/>
</dbReference>
<dbReference type="InterPro" id="IPR046341">
    <property type="entry name" value="SET_dom_sf"/>
</dbReference>
<evidence type="ECO:0000256" key="1">
    <source>
        <dbReference type="ARBA" id="ARBA00022603"/>
    </source>
</evidence>
<evidence type="ECO:0000313" key="8">
    <source>
        <dbReference type="EMBL" id="KAK4729745.1"/>
    </source>
</evidence>
<dbReference type="Proteomes" id="UP001311915">
    <property type="component" value="Unassembled WGS sequence"/>
</dbReference>
<gene>
    <name evidence="8" type="ORF">R3W88_022733</name>
</gene>
<dbReference type="InterPro" id="IPR003616">
    <property type="entry name" value="Post-SET_dom"/>
</dbReference>
<dbReference type="AlphaFoldDB" id="A0AAV9LVG4"/>
<evidence type="ECO:0000256" key="5">
    <source>
        <dbReference type="ARBA" id="ARBA00023163"/>
    </source>
</evidence>
<reference evidence="8 9" key="1">
    <citation type="submission" date="2023-10" db="EMBL/GenBank/DDBJ databases">
        <title>Genome-Wide Identification Analysis in wild type Solanum Pinnatisectum Reveals Some Genes Defensing Phytophthora Infestans.</title>
        <authorList>
            <person name="Sun C."/>
        </authorList>
    </citation>
    <scope>NUCLEOTIDE SEQUENCE [LARGE SCALE GENOMIC DNA]</scope>
    <source>
        <strain evidence="8">LQN</strain>
        <tissue evidence="8">Leaf</tissue>
    </source>
</reference>
<feature type="domain" description="Post-SET" evidence="7">
    <location>
        <begin position="842"/>
        <end position="858"/>
    </location>
</feature>
<dbReference type="SUPFAM" id="SSF82199">
    <property type="entry name" value="SET domain"/>
    <property type="match status" value="1"/>
</dbReference>
<keyword evidence="4" id="KW-0805">Transcription regulation</keyword>
<dbReference type="PROSITE" id="PS50868">
    <property type="entry name" value="POST_SET"/>
    <property type="match status" value="1"/>
</dbReference>
<dbReference type="SMART" id="SM00508">
    <property type="entry name" value="PostSET"/>
    <property type="match status" value="1"/>
</dbReference>
<sequence>MICRNPFYKAPTSINQLYEPNVVNMLHVSKTAAVSAFSGVSDYVGKHIQTIAPITDQLEGFNFSALSRGASLCAQESGVYCQFSSDFNAVHWPYLRHGGSEGNISPSVEQANYFPEASNSFMSCLCNCAVQPDVFVEKHHFIGEPLDTTQVEQSDVSGCIKNLFACKVNDSQKVPLDNVASLAGSDLMRNRINKLECHSSQWRDVPKKVTEAVSLTFKEQTTGFQNMNEKMRGQSADAGGNKPSCDVAFQNVEYLKEPEISNVSSGGSAPVVSEASAVIHDNEFTTDDQKTVASNVVDEGSGINRCWSSSDAQGSEQSAEFLGVACEFNPMDAGPSKGFTDNSSDNLIDELRLRDPFKLNKMQNHSSIQEKSHHIQKVSDFSKKVIRNRTKWRKLDTTLPTVYSACGYPEDTCGSGLQHPCNDEKGAPLSENGSAEKCVYSIEPSFRERRFRMRSLNTLSCSGKVNCHDAKAVGTQSELLKVSDDDTFVACELPRRKRLKLDTATPVRQADEGYYLGVDAAANCSLVDTSMFPEMHERAYRRASAHCHGGEQGAHLFYSLEKRRYDYLIETGDIADDSLRTPQKPLSKEFHKQGLDELTLEGMISITRFSNRSRDISNNNLVGTVGIHPGEGGSTCARTEGYKGRKKEGVRYNLHQYSESGGGGLVAQEQLNAWIHITGQKPSRKEILRLPPKDVGYDYRKEYVRYRHSKGWKNLVVYKSGIHALGLYTSRFILQSEMVVEYVGEIVGLRVADKREIEYLSGKKLQYKSACYFFRIDQEHIVDATQKGGIARFVNHSCLPNCVARIISMRNEKKVVFFAERDIYPGEEITYDYNFNHEDEGEKIPCYCNSKNCRLYLN</sequence>
<evidence type="ECO:0000259" key="7">
    <source>
        <dbReference type="PROSITE" id="PS50868"/>
    </source>
</evidence>
<evidence type="ECO:0000313" key="9">
    <source>
        <dbReference type="Proteomes" id="UP001311915"/>
    </source>
</evidence>
<keyword evidence="3" id="KW-0949">S-adenosyl-L-methionine</keyword>
<dbReference type="GO" id="GO:0042800">
    <property type="term" value="F:histone H3K4 methyltransferase activity"/>
    <property type="evidence" value="ECO:0007669"/>
    <property type="project" value="TreeGrafter"/>
</dbReference>
<keyword evidence="5" id="KW-0804">Transcription</keyword>
<protein>
    <submittedName>
        <fullName evidence="8">Uncharacterized protein</fullName>
    </submittedName>
</protein>
<proteinExistence type="predicted"/>
<comment type="caution">
    <text evidence="8">The sequence shown here is derived from an EMBL/GenBank/DDBJ whole genome shotgun (WGS) entry which is preliminary data.</text>
</comment>
<dbReference type="GO" id="GO:0035097">
    <property type="term" value="C:histone methyltransferase complex"/>
    <property type="evidence" value="ECO:0007669"/>
    <property type="project" value="TreeGrafter"/>
</dbReference>
<dbReference type="PANTHER" id="PTHR45838:SF4">
    <property type="entry name" value="HISTONE-LYSINE N-METHYLTRANSFERASE TRITHORAX"/>
    <property type="match status" value="1"/>
</dbReference>
<dbReference type="CDD" id="cd10518">
    <property type="entry name" value="SET_SETD1-like"/>
    <property type="match status" value="1"/>
</dbReference>
<dbReference type="EMBL" id="JAWPEI010000004">
    <property type="protein sequence ID" value="KAK4729745.1"/>
    <property type="molecule type" value="Genomic_DNA"/>
</dbReference>
<keyword evidence="1" id="KW-0489">Methyltransferase</keyword>
<name>A0AAV9LVG4_9SOLN</name>
<dbReference type="InterPro" id="IPR001214">
    <property type="entry name" value="SET_dom"/>
</dbReference>
<evidence type="ECO:0000256" key="2">
    <source>
        <dbReference type="ARBA" id="ARBA00022679"/>
    </source>
</evidence>
<evidence type="ECO:0000259" key="6">
    <source>
        <dbReference type="PROSITE" id="PS50280"/>
    </source>
</evidence>
<dbReference type="Pfam" id="PF00856">
    <property type="entry name" value="SET"/>
    <property type="match status" value="1"/>
</dbReference>
<dbReference type="PROSITE" id="PS50280">
    <property type="entry name" value="SET"/>
    <property type="match status" value="1"/>
</dbReference>
<evidence type="ECO:0000256" key="3">
    <source>
        <dbReference type="ARBA" id="ARBA00022691"/>
    </source>
</evidence>
<evidence type="ECO:0000256" key="4">
    <source>
        <dbReference type="ARBA" id="ARBA00023015"/>
    </source>
</evidence>
<dbReference type="SMART" id="SM00317">
    <property type="entry name" value="SET"/>
    <property type="match status" value="1"/>
</dbReference>
<keyword evidence="9" id="KW-1185">Reference proteome</keyword>
<accession>A0AAV9LVG4</accession>
<dbReference type="GO" id="GO:0032259">
    <property type="term" value="P:methylation"/>
    <property type="evidence" value="ECO:0007669"/>
    <property type="project" value="UniProtKB-KW"/>
</dbReference>
<organism evidence="8 9">
    <name type="scientific">Solanum pinnatisectum</name>
    <name type="common">tansyleaf nightshade</name>
    <dbReference type="NCBI Taxonomy" id="50273"/>
    <lineage>
        <taxon>Eukaryota</taxon>
        <taxon>Viridiplantae</taxon>
        <taxon>Streptophyta</taxon>
        <taxon>Embryophyta</taxon>
        <taxon>Tracheophyta</taxon>
        <taxon>Spermatophyta</taxon>
        <taxon>Magnoliopsida</taxon>
        <taxon>eudicotyledons</taxon>
        <taxon>Gunneridae</taxon>
        <taxon>Pentapetalae</taxon>
        <taxon>asterids</taxon>
        <taxon>lamiids</taxon>
        <taxon>Solanales</taxon>
        <taxon>Solanaceae</taxon>
        <taxon>Solanoideae</taxon>
        <taxon>Solaneae</taxon>
        <taxon>Solanum</taxon>
    </lineage>
</organism>
<feature type="domain" description="SET" evidence="6">
    <location>
        <begin position="713"/>
        <end position="834"/>
    </location>
</feature>